<reference evidence="2 3" key="1">
    <citation type="journal article" date="2022" name="Nat. Genet.">
        <title>Improved pea reference genome and pan-genome highlight genomic features and evolutionary characteristics.</title>
        <authorList>
            <person name="Yang T."/>
            <person name="Liu R."/>
            <person name="Luo Y."/>
            <person name="Hu S."/>
            <person name="Wang D."/>
            <person name="Wang C."/>
            <person name="Pandey M.K."/>
            <person name="Ge S."/>
            <person name="Xu Q."/>
            <person name="Li N."/>
            <person name="Li G."/>
            <person name="Huang Y."/>
            <person name="Saxena R.K."/>
            <person name="Ji Y."/>
            <person name="Li M."/>
            <person name="Yan X."/>
            <person name="He Y."/>
            <person name="Liu Y."/>
            <person name="Wang X."/>
            <person name="Xiang C."/>
            <person name="Varshney R.K."/>
            <person name="Ding H."/>
            <person name="Gao S."/>
            <person name="Zong X."/>
        </authorList>
    </citation>
    <scope>NUCLEOTIDE SEQUENCE [LARGE SCALE GENOMIC DNA]</scope>
    <source>
        <strain evidence="2 3">cv. Zhongwan 6</strain>
    </source>
</reference>
<evidence type="ECO:0000256" key="1">
    <source>
        <dbReference type="SAM" id="MobiDB-lite"/>
    </source>
</evidence>
<sequence>HNIHNQPFENQQDFKTAMPKVEETEFKNGSQVGFSPSQYQQRSALPGQNNPNVPAEVEETEFKNGSQVGFSPSQYQQRSALPGQNNPNVPAEVSSGQVSIAGVNSGQPQQFRGFSGSMQQPAPTMQSQQGGSDLFYQHVPNFQNQL</sequence>
<feature type="region of interest" description="Disordered" evidence="1">
    <location>
        <begin position="1"/>
        <end position="132"/>
    </location>
</feature>
<gene>
    <name evidence="2" type="ORF">KIW84_057223</name>
</gene>
<keyword evidence="3" id="KW-1185">Reference proteome</keyword>
<feature type="compositionally biased region" description="Polar residues" evidence="1">
    <location>
        <begin position="1"/>
        <end position="14"/>
    </location>
</feature>
<evidence type="ECO:0000313" key="2">
    <source>
        <dbReference type="EMBL" id="KAI5412465.1"/>
    </source>
</evidence>
<dbReference type="EMBL" id="JAMSHJ010000005">
    <property type="protein sequence ID" value="KAI5412465.1"/>
    <property type="molecule type" value="Genomic_DNA"/>
</dbReference>
<dbReference type="Gramene" id="Psat05G0722300-T1">
    <property type="protein sequence ID" value="KAI5412465.1"/>
    <property type="gene ID" value="KIW84_057223"/>
</dbReference>
<dbReference type="Proteomes" id="UP001058974">
    <property type="component" value="Chromosome 5"/>
</dbReference>
<name>A0A9D4X5B1_PEA</name>
<comment type="caution">
    <text evidence="2">The sequence shown here is derived from an EMBL/GenBank/DDBJ whole genome shotgun (WGS) entry which is preliminary data.</text>
</comment>
<feature type="non-terminal residue" evidence="2">
    <location>
        <position position="146"/>
    </location>
</feature>
<dbReference type="AlphaFoldDB" id="A0A9D4X5B1"/>
<feature type="non-terminal residue" evidence="2">
    <location>
        <position position="1"/>
    </location>
</feature>
<proteinExistence type="predicted"/>
<evidence type="ECO:0000313" key="3">
    <source>
        <dbReference type="Proteomes" id="UP001058974"/>
    </source>
</evidence>
<protein>
    <submittedName>
        <fullName evidence="2">Uncharacterized protein</fullName>
    </submittedName>
</protein>
<feature type="compositionally biased region" description="Polar residues" evidence="1">
    <location>
        <begin position="27"/>
        <end position="52"/>
    </location>
</feature>
<feature type="compositionally biased region" description="Polar residues" evidence="1">
    <location>
        <begin position="63"/>
        <end position="131"/>
    </location>
</feature>
<accession>A0A9D4X5B1</accession>
<organism evidence="2 3">
    <name type="scientific">Pisum sativum</name>
    <name type="common">Garden pea</name>
    <name type="synonym">Lathyrus oleraceus</name>
    <dbReference type="NCBI Taxonomy" id="3888"/>
    <lineage>
        <taxon>Eukaryota</taxon>
        <taxon>Viridiplantae</taxon>
        <taxon>Streptophyta</taxon>
        <taxon>Embryophyta</taxon>
        <taxon>Tracheophyta</taxon>
        <taxon>Spermatophyta</taxon>
        <taxon>Magnoliopsida</taxon>
        <taxon>eudicotyledons</taxon>
        <taxon>Gunneridae</taxon>
        <taxon>Pentapetalae</taxon>
        <taxon>rosids</taxon>
        <taxon>fabids</taxon>
        <taxon>Fabales</taxon>
        <taxon>Fabaceae</taxon>
        <taxon>Papilionoideae</taxon>
        <taxon>50 kb inversion clade</taxon>
        <taxon>NPAAA clade</taxon>
        <taxon>Hologalegina</taxon>
        <taxon>IRL clade</taxon>
        <taxon>Fabeae</taxon>
        <taxon>Lathyrus</taxon>
    </lineage>
</organism>